<dbReference type="EMBL" id="JAULUE010002054">
    <property type="protein sequence ID" value="KAK5894040.1"/>
    <property type="molecule type" value="Genomic_DNA"/>
</dbReference>
<feature type="region of interest" description="Disordered" evidence="1">
    <location>
        <begin position="50"/>
        <end position="73"/>
    </location>
</feature>
<proteinExistence type="predicted"/>
<dbReference type="Proteomes" id="UP001335648">
    <property type="component" value="Unassembled WGS sequence"/>
</dbReference>
<evidence type="ECO:0000313" key="3">
    <source>
        <dbReference type="Proteomes" id="UP001335648"/>
    </source>
</evidence>
<organism evidence="2 3">
    <name type="scientific">Champsocephalus esox</name>
    <name type="common">pike icefish</name>
    <dbReference type="NCBI Taxonomy" id="159716"/>
    <lineage>
        <taxon>Eukaryota</taxon>
        <taxon>Metazoa</taxon>
        <taxon>Chordata</taxon>
        <taxon>Craniata</taxon>
        <taxon>Vertebrata</taxon>
        <taxon>Euteleostomi</taxon>
        <taxon>Actinopterygii</taxon>
        <taxon>Neopterygii</taxon>
        <taxon>Teleostei</taxon>
        <taxon>Neoteleostei</taxon>
        <taxon>Acanthomorphata</taxon>
        <taxon>Eupercaria</taxon>
        <taxon>Perciformes</taxon>
        <taxon>Notothenioidei</taxon>
        <taxon>Channichthyidae</taxon>
        <taxon>Champsocephalus</taxon>
    </lineage>
</organism>
<accession>A0AAN8BZ36</accession>
<comment type="caution">
    <text evidence="2">The sequence shown here is derived from an EMBL/GenBank/DDBJ whole genome shotgun (WGS) entry which is preliminary data.</text>
</comment>
<protein>
    <submittedName>
        <fullName evidence="2">Uncharacterized protein</fullName>
    </submittedName>
</protein>
<evidence type="ECO:0000313" key="2">
    <source>
        <dbReference type="EMBL" id="KAK5894040.1"/>
    </source>
</evidence>
<evidence type="ECO:0000256" key="1">
    <source>
        <dbReference type="SAM" id="MobiDB-lite"/>
    </source>
</evidence>
<dbReference type="AlphaFoldDB" id="A0AAN8BZ36"/>
<name>A0AAN8BZ36_9TELE</name>
<reference evidence="2 3" key="1">
    <citation type="journal article" date="2023" name="Mol. Biol. Evol.">
        <title>Genomics of Secondarily Temperate Adaptation in the Only Non-Antarctic Icefish.</title>
        <authorList>
            <person name="Rivera-Colon A.G."/>
            <person name="Rayamajhi N."/>
            <person name="Minhas B.F."/>
            <person name="Madrigal G."/>
            <person name="Bilyk K.T."/>
            <person name="Yoon V."/>
            <person name="Hune M."/>
            <person name="Gregory S."/>
            <person name="Cheng C.H.C."/>
            <person name="Catchen J.M."/>
        </authorList>
    </citation>
    <scope>NUCLEOTIDE SEQUENCE [LARGE SCALE GENOMIC DNA]</scope>
    <source>
        <strain evidence="2">JC2023a</strain>
    </source>
</reference>
<keyword evidence="3" id="KW-1185">Reference proteome</keyword>
<sequence length="73" mass="7468">MTPRPVLILSRSPSAASGETLCGEPGDACCSVSLQLNVPLCTGAERERWAGNKSSIQPPGKGTAGIGNDFNPV</sequence>
<gene>
    <name evidence="2" type="ORF">CesoFtcFv8_010771</name>
</gene>